<evidence type="ECO:0000313" key="2">
    <source>
        <dbReference type="EMBL" id="SDC46170.1"/>
    </source>
</evidence>
<keyword evidence="1" id="KW-0812">Transmembrane</keyword>
<feature type="transmembrane region" description="Helical" evidence="1">
    <location>
        <begin position="37"/>
        <end position="55"/>
    </location>
</feature>
<gene>
    <name evidence="2" type="ORF">SAMN05421663_102488</name>
</gene>
<feature type="transmembrane region" description="Helical" evidence="1">
    <location>
        <begin position="67"/>
        <end position="90"/>
    </location>
</feature>
<dbReference type="EMBL" id="FMZB01000002">
    <property type="protein sequence ID" value="SDC46170.1"/>
    <property type="molecule type" value="Genomic_DNA"/>
</dbReference>
<keyword evidence="3" id="KW-1185">Reference proteome</keyword>
<reference evidence="3" key="1">
    <citation type="submission" date="2016-10" db="EMBL/GenBank/DDBJ databases">
        <authorList>
            <person name="Varghese N."/>
            <person name="Submissions S."/>
        </authorList>
    </citation>
    <scope>NUCLEOTIDE SEQUENCE [LARGE SCALE GENOMIC DNA]</scope>
    <source>
        <strain evidence="3">DSM 21620</strain>
    </source>
</reference>
<evidence type="ECO:0000313" key="3">
    <source>
        <dbReference type="Proteomes" id="UP000198666"/>
    </source>
</evidence>
<sequence>MMTPRRTINFTICSIHLGIFIIWLIAWEQLFTKTGYIIWGSSVLLGAAIFILRLRQSGKSIGNSDRLLGLATILSILLAVISVFIGYTVASMP</sequence>
<accession>A0A1G6LSE6</accession>
<keyword evidence="1" id="KW-0472">Membrane</keyword>
<feature type="transmembrane region" description="Helical" evidence="1">
    <location>
        <begin position="7"/>
        <end position="25"/>
    </location>
</feature>
<name>A0A1G6LSE6_9BACI</name>
<evidence type="ECO:0000256" key="1">
    <source>
        <dbReference type="SAM" id="Phobius"/>
    </source>
</evidence>
<dbReference type="AlphaFoldDB" id="A0A1G6LSE6"/>
<proteinExistence type="predicted"/>
<keyword evidence="1" id="KW-1133">Transmembrane helix</keyword>
<dbReference type="Proteomes" id="UP000198666">
    <property type="component" value="Unassembled WGS sequence"/>
</dbReference>
<organism evidence="2 3">
    <name type="scientific">Terribacillus halophilus</name>
    <dbReference type="NCBI Taxonomy" id="361279"/>
    <lineage>
        <taxon>Bacteria</taxon>
        <taxon>Bacillati</taxon>
        <taxon>Bacillota</taxon>
        <taxon>Bacilli</taxon>
        <taxon>Bacillales</taxon>
        <taxon>Bacillaceae</taxon>
        <taxon>Terribacillus</taxon>
    </lineage>
</organism>
<protein>
    <submittedName>
        <fullName evidence="2">Uncharacterized protein</fullName>
    </submittedName>
</protein>
<dbReference type="STRING" id="361279.SAMN05421663_102488"/>